<dbReference type="Proteomes" id="UP000645217">
    <property type="component" value="Unassembled WGS sequence"/>
</dbReference>
<dbReference type="PROSITE" id="PS51664">
    <property type="entry name" value="YCAO"/>
    <property type="match status" value="1"/>
</dbReference>
<name>A0A917R4F1_9ACTN</name>
<comment type="caution">
    <text evidence="2">The sequence shown here is derived from an EMBL/GenBank/DDBJ whole genome shotgun (WGS) entry which is preliminary data.</text>
</comment>
<organism evidence="2 3">
    <name type="scientific">Sphaerisporangium melleum</name>
    <dbReference type="NCBI Taxonomy" id="321316"/>
    <lineage>
        <taxon>Bacteria</taxon>
        <taxon>Bacillati</taxon>
        <taxon>Actinomycetota</taxon>
        <taxon>Actinomycetes</taxon>
        <taxon>Streptosporangiales</taxon>
        <taxon>Streptosporangiaceae</taxon>
        <taxon>Sphaerisporangium</taxon>
    </lineage>
</organism>
<dbReference type="RefSeq" id="WP_189163969.1">
    <property type="nucleotide sequence ID" value="NZ_BMNT01000017.1"/>
</dbReference>
<dbReference type="PANTHER" id="PTHR37809">
    <property type="entry name" value="RIBOSOMAL PROTEIN S12 METHYLTHIOTRANSFERASE ACCESSORY FACTOR YCAO"/>
    <property type="match status" value="1"/>
</dbReference>
<keyword evidence="3" id="KW-1185">Reference proteome</keyword>
<sequence>MTVVVKQVTAGTHRVVPPEETWARVAPLLPAMGITRVADLTGLDVLGIPVFQAVRPNARTLSVSQGKGITPELARVSAVMESIETWHAEELGPAALEATVAEMAPLLPYSVFDLPRPPRSLLSPATRLGWVAARPLAGGEPTWLPRQCVRMDSSEPAGFAPPLLLSNSNGLASGNTVAEALLHGLYEVLERDARARAPQDRSGLEVDAATVAGTSAGLLERFAAAGVHVRVYDLTPMAGLPCYETLIWGADLPVRFGGWGCHRDADVALSRALTEAAQSRLTMIAGTRDDLPGEAYDWVSERSRLRVPFPEPRPRCVFPAGSAEAAGSLEEDLRMVAETIAGRAAGAVCWVDLTRPEFGVPVVRVVAPGLHIVQGH</sequence>
<reference evidence="2" key="2">
    <citation type="submission" date="2020-09" db="EMBL/GenBank/DDBJ databases">
        <authorList>
            <person name="Sun Q."/>
            <person name="Ohkuma M."/>
        </authorList>
    </citation>
    <scope>NUCLEOTIDE SEQUENCE</scope>
    <source>
        <strain evidence="2">JCM 13064</strain>
    </source>
</reference>
<evidence type="ECO:0000313" key="3">
    <source>
        <dbReference type="Proteomes" id="UP000645217"/>
    </source>
</evidence>
<dbReference type="InterPro" id="IPR003776">
    <property type="entry name" value="YcaO-like_dom"/>
</dbReference>
<evidence type="ECO:0000313" key="2">
    <source>
        <dbReference type="EMBL" id="GGK88400.1"/>
    </source>
</evidence>
<accession>A0A917R4F1</accession>
<gene>
    <name evidence="2" type="ORF">GCM10007964_33840</name>
</gene>
<dbReference type="NCBIfam" id="TIGR00702">
    <property type="entry name" value="YcaO-type kinase domain"/>
    <property type="match status" value="1"/>
</dbReference>
<dbReference type="PANTHER" id="PTHR37809:SF1">
    <property type="entry name" value="RIBOSOMAL PROTEIN S12 METHYLTHIOTRANSFERASE ACCESSORY FACTOR YCAO"/>
    <property type="match status" value="1"/>
</dbReference>
<evidence type="ECO:0000259" key="1">
    <source>
        <dbReference type="PROSITE" id="PS51664"/>
    </source>
</evidence>
<dbReference type="Pfam" id="PF02624">
    <property type="entry name" value="YcaO"/>
    <property type="match status" value="1"/>
</dbReference>
<dbReference type="EMBL" id="BMNT01000017">
    <property type="protein sequence ID" value="GGK88400.1"/>
    <property type="molecule type" value="Genomic_DNA"/>
</dbReference>
<dbReference type="AlphaFoldDB" id="A0A917R4F1"/>
<proteinExistence type="predicted"/>
<dbReference type="Gene3D" id="3.30.1330.230">
    <property type="match status" value="2"/>
</dbReference>
<protein>
    <recommendedName>
        <fullName evidence="1">YcaO domain-containing protein</fullName>
    </recommendedName>
</protein>
<reference evidence="2" key="1">
    <citation type="journal article" date="2014" name="Int. J. Syst. Evol. Microbiol.">
        <title>Complete genome sequence of Corynebacterium casei LMG S-19264T (=DSM 44701T), isolated from a smear-ripened cheese.</title>
        <authorList>
            <consortium name="US DOE Joint Genome Institute (JGI-PGF)"/>
            <person name="Walter F."/>
            <person name="Albersmeier A."/>
            <person name="Kalinowski J."/>
            <person name="Ruckert C."/>
        </authorList>
    </citation>
    <scope>NUCLEOTIDE SEQUENCE</scope>
    <source>
        <strain evidence="2">JCM 13064</strain>
    </source>
</reference>
<feature type="domain" description="YcaO" evidence="1">
    <location>
        <begin position="66"/>
        <end position="376"/>
    </location>
</feature>